<sequence>MSLIFFTESELLTELGQRLREHRLRQNIRQRDLASRSGISESALKRLENTGQGTLLNFMKVAFALRLESELTSLFKMQPINIAQHDALKVPVRQRAKSPYKKPIAAGIVRSSERKRSE</sequence>
<evidence type="ECO:0000313" key="5">
    <source>
        <dbReference type="Proteomes" id="UP000303847"/>
    </source>
</evidence>
<evidence type="ECO:0000313" key="2">
    <source>
        <dbReference type="EMBL" id="PWC26213.1"/>
    </source>
</evidence>
<dbReference type="EMBL" id="QDKK01000001">
    <property type="protein sequence ID" value="PWC26213.1"/>
    <property type="molecule type" value="Genomic_DNA"/>
</dbReference>
<dbReference type="RefSeq" id="WP_009113701.1">
    <property type="nucleotide sequence ID" value="NZ_CP034036.1"/>
</dbReference>
<keyword evidence="5" id="KW-1185">Reference proteome</keyword>
<dbReference type="Gene3D" id="1.10.260.40">
    <property type="entry name" value="lambda repressor-like DNA-binding domains"/>
    <property type="match status" value="1"/>
</dbReference>
<proteinExistence type="predicted"/>
<dbReference type="SMART" id="SM00530">
    <property type="entry name" value="HTH_XRE"/>
    <property type="match status" value="1"/>
</dbReference>
<name>A0A2U1UX22_9GAMM</name>
<dbReference type="AlphaFoldDB" id="A0A2U1UX22"/>
<evidence type="ECO:0000313" key="3">
    <source>
        <dbReference type="EMBL" id="QCR05405.1"/>
    </source>
</evidence>
<evidence type="ECO:0000313" key="4">
    <source>
        <dbReference type="Proteomes" id="UP000295985"/>
    </source>
</evidence>
<dbReference type="CDD" id="cd00093">
    <property type="entry name" value="HTH_XRE"/>
    <property type="match status" value="1"/>
</dbReference>
<evidence type="ECO:0000259" key="1">
    <source>
        <dbReference type="PROSITE" id="PS50943"/>
    </source>
</evidence>
<dbReference type="PROSITE" id="PS50943">
    <property type="entry name" value="HTH_CROC1"/>
    <property type="match status" value="1"/>
</dbReference>
<dbReference type="EMBL" id="CP034036">
    <property type="protein sequence ID" value="QCR05405.1"/>
    <property type="molecule type" value="Genomic_DNA"/>
</dbReference>
<dbReference type="GO" id="GO:0003677">
    <property type="term" value="F:DNA binding"/>
    <property type="evidence" value="ECO:0007669"/>
    <property type="project" value="InterPro"/>
</dbReference>
<dbReference type="InterPro" id="IPR001387">
    <property type="entry name" value="Cro/C1-type_HTH"/>
</dbReference>
<accession>A0A2U1UX22</accession>
<reference evidence="2 4" key="1">
    <citation type="submission" date="2018-04" db="EMBL/GenBank/DDBJ databases">
        <title>Brenneria corticis sp.nov.</title>
        <authorList>
            <person name="Li Y."/>
        </authorList>
    </citation>
    <scope>NUCLEOTIDE SEQUENCE [LARGE SCALE GENOMIC DNA]</scope>
    <source>
        <strain evidence="2 4">LMG 2694</strain>
    </source>
</reference>
<gene>
    <name evidence="2" type="ORF">DDT54_02555</name>
    <name evidence="3" type="ORF">EH206_15160</name>
</gene>
<protein>
    <submittedName>
        <fullName evidence="2">XRE family transcriptional regulator</fullName>
    </submittedName>
</protein>
<dbReference type="Pfam" id="PF13560">
    <property type="entry name" value="HTH_31"/>
    <property type="match status" value="1"/>
</dbReference>
<organism evidence="2 4">
    <name type="scientific">Brenneria nigrifluens DSM 30175 = ATCC 13028</name>
    <dbReference type="NCBI Taxonomy" id="1121120"/>
    <lineage>
        <taxon>Bacteria</taxon>
        <taxon>Pseudomonadati</taxon>
        <taxon>Pseudomonadota</taxon>
        <taxon>Gammaproteobacteria</taxon>
        <taxon>Enterobacterales</taxon>
        <taxon>Pectobacteriaceae</taxon>
        <taxon>Brenneria</taxon>
    </lineage>
</organism>
<dbReference type="SUPFAM" id="SSF47413">
    <property type="entry name" value="lambda repressor-like DNA-binding domains"/>
    <property type="match status" value="1"/>
</dbReference>
<dbReference type="InterPro" id="IPR010982">
    <property type="entry name" value="Lambda_DNA-bd_dom_sf"/>
</dbReference>
<dbReference type="Proteomes" id="UP000295985">
    <property type="component" value="Unassembled WGS sequence"/>
</dbReference>
<dbReference type="Proteomes" id="UP000303847">
    <property type="component" value="Chromosome"/>
</dbReference>
<feature type="domain" description="HTH cro/C1-type" evidence="1">
    <location>
        <begin position="19"/>
        <end position="49"/>
    </location>
</feature>
<reference evidence="3 5" key="2">
    <citation type="submission" date="2018-11" db="EMBL/GenBank/DDBJ databases">
        <title>Genome sequences of Brenneria nigrifluens and Brenneria rubrifaciens.</title>
        <authorList>
            <person name="Poret-Peterson A.T."/>
            <person name="McClean A.E."/>
            <person name="Kluepfel D.A."/>
        </authorList>
    </citation>
    <scope>NUCLEOTIDE SEQUENCE [LARGE SCALE GENOMIC DNA]</scope>
    <source>
        <strain evidence="3 5">ATCC 13028</strain>
    </source>
</reference>
<dbReference type="OrthoDB" id="6466408at2"/>